<feature type="signal peptide" evidence="10">
    <location>
        <begin position="1"/>
        <end position="27"/>
    </location>
</feature>
<evidence type="ECO:0000313" key="13">
    <source>
        <dbReference type="Proteomes" id="UP001347796"/>
    </source>
</evidence>
<dbReference type="InterPro" id="IPR029865">
    <property type="entry name" value="KIAA0319-like"/>
</dbReference>
<organism evidence="12 13">
    <name type="scientific">Patella caerulea</name>
    <name type="common">Rayed Mediterranean limpet</name>
    <dbReference type="NCBI Taxonomy" id="87958"/>
    <lineage>
        <taxon>Eukaryota</taxon>
        <taxon>Metazoa</taxon>
        <taxon>Spiralia</taxon>
        <taxon>Lophotrochozoa</taxon>
        <taxon>Mollusca</taxon>
        <taxon>Gastropoda</taxon>
        <taxon>Patellogastropoda</taxon>
        <taxon>Patelloidea</taxon>
        <taxon>Patellidae</taxon>
        <taxon>Patella</taxon>
    </lineage>
</organism>
<keyword evidence="5 9" id="KW-1133">Transmembrane helix</keyword>
<dbReference type="Gene3D" id="2.60.40.10">
    <property type="entry name" value="Immunoglobulins"/>
    <property type="match status" value="5"/>
</dbReference>
<dbReference type="InterPro" id="IPR035986">
    <property type="entry name" value="PKD_dom_sf"/>
</dbReference>
<evidence type="ECO:0000256" key="5">
    <source>
        <dbReference type="ARBA" id="ARBA00022989"/>
    </source>
</evidence>
<evidence type="ECO:0000256" key="7">
    <source>
        <dbReference type="ARBA" id="ARBA00023180"/>
    </source>
</evidence>
<dbReference type="Pfam" id="PF22352">
    <property type="entry name" value="K319L-like_PKD"/>
    <property type="match status" value="5"/>
</dbReference>
<dbReference type="AlphaFoldDB" id="A0AAN8J4B9"/>
<accession>A0AAN8J4B9</accession>
<evidence type="ECO:0000313" key="12">
    <source>
        <dbReference type="EMBL" id="KAK6167690.1"/>
    </source>
</evidence>
<feature type="chain" id="PRO_5042973621" description="PKD/Chitinase domain-containing protein" evidence="10">
    <location>
        <begin position="28"/>
        <end position="964"/>
    </location>
</feature>
<comment type="subcellular location">
    <subcellularLocation>
        <location evidence="1">Cell membrane</location>
    </subcellularLocation>
</comment>
<evidence type="ECO:0000259" key="11">
    <source>
        <dbReference type="SMART" id="SM00089"/>
    </source>
</evidence>
<dbReference type="FunFam" id="2.60.40.10:FF:000258">
    <property type="entry name" value="Dyslexia-associated protein KIAA0319 homolog"/>
    <property type="match status" value="1"/>
</dbReference>
<dbReference type="PANTHER" id="PTHR46182">
    <property type="entry name" value="FI19480P1"/>
    <property type="match status" value="1"/>
</dbReference>
<dbReference type="Pfam" id="PF23620">
    <property type="entry name" value="KIAA0319"/>
    <property type="match status" value="1"/>
</dbReference>
<dbReference type="InterPro" id="IPR056502">
    <property type="entry name" value="KIAA0319-like_C"/>
</dbReference>
<dbReference type="InterPro" id="IPR013783">
    <property type="entry name" value="Ig-like_fold"/>
</dbReference>
<name>A0AAN8J4B9_PATCE</name>
<dbReference type="Proteomes" id="UP001347796">
    <property type="component" value="Unassembled WGS sequence"/>
</dbReference>
<evidence type="ECO:0000256" key="8">
    <source>
        <dbReference type="SAM" id="MobiDB-lite"/>
    </source>
</evidence>
<evidence type="ECO:0000256" key="4">
    <source>
        <dbReference type="ARBA" id="ARBA00022737"/>
    </source>
</evidence>
<keyword evidence="7" id="KW-0325">Glycoprotein</keyword>
<comment type="caution">
    <text evidence="12">The sequence shown here is derived from an EMBL/GenBank/DDBJ whole genome shotgun (WGS) entry which is preliminary data.</text>
</comment>
<keyword evidence="4" id="KW-0677">Repeat</keyword>
<feature type="domain" description="PKD/Chitinase" evidence="11">
    <location>
        <begin position="608"/>
        <end position="695"/>
    </location>
</feature>
<protein>
    <recommendedName>
        <fullName evidence="11">PKD/Chitinase domain-containing protein</fullName>
    </recommendedName>
</protein>
<sequence length="964" mass="106264">MIISKMEDRKIGLFFVMSALLISECYGTGTFCDGNRDNFDNNIHRSAIPNRGKEAGKYLKVKSAQNLVTCVNSCCQTTLDNCDIVFFHEQVCYWIKCNTSLVNGCEPKHVTEAKFNQTFFITVKHVVYDHPSPKESSSTTVKSCEYGIKDQCSEDEECVLREDNKSRFGTCQCKKGLVRSSLGSCIPPANTTVSPDKQDQGTTAATPHSTTVKVTKLTVSAGEPKVIQLPNENSVSLSAAVVPSAPEGETYHYTWSLVSSPNGADEKGQIAGKNTDTVKISNLIAGVYTLKIQVTGENKLGESLVNVTVLPPARKNKEPVAIIKPTNQEIKLPNSGLLDGSDSKDDDKIVSYHWEEVNGPLQEHQTNGDASMLNLKGLAPGNYTFKLTVTDSDGATNSTQANVTVVKETDYPPKANAGSDIVIHLPQTSAVLYGNASTDDKEIKSYEWTKTSDNKVTQDVSGVRTPFLHLNNLEVGDYTYTLKVTDSSGQSSTADVHVFVKPESNKPPVAKTANKLTVVLPADNIILDGSNSTDDNKVTQYTWKQTDGPTDLQVMNSDRMVASATGTLKEGTYEFELTVKDNEGIATSAKLTVTTKTHANLAPIAKAGGDKVVYLPLSFINLDGRQSTDDHGIVQYHWKRDLRSLATGDIINGSDSQAVLQLVNLVAGRYIFSLTVVDSEGLSNSDSASVIVKEDPNKMNALEMLLDTDVNEFTEENKERIASQLKLLIHQNKADGETIVDIQHIGKDMSTGHLHVQFLVKTKYKESEKVANGVKILSILKHKLQQENDILDFKVISIDTVVCQNNCSGHGHCDIKTKQCVCEAFWMENIFTSTFFLQESNCEWSILYVVIVCFVIVISIAGGTWVIICLCRSKKCSLFHCKLKTRKRHRYSLLNTREEDIHEMKEHKDLLPKGKIQNSSVMISESDFSSEEETLFVNSKKTNGHALKPLNGFTKNHYKSKLRT</sequence>
<feature type="region of interest" description="Disordered" evidence="8">
    <location>
        <begin position="189"/>
        <end position="208"/>
    </location>
</feature>
<evidence type="ECO:0000256" key="2">
    <source>
        <dbReference type="ARBA" id="ARBA00022475"/>
    </source>
</evidence>
<keyword evidence="10" id="KW-0732">Signal</keyword>
<evidence type="ECO:0000256" key="6">
    <source>
        <dbReference type="ARBA" id="ARBA00023136"/>
    </source>
</evidence>
<dbReference type="SMART" id="SM00089">
    <property type="entry name" value="PKD"/>
    <property type="match status" value="4"/>
</dbReference>
<evidence type="ECO:0000256" key="10">
    <source>
        <dbReference type="SAM" id="SignalP"/>
    </source>
</evidence>
<feature type="domain" description="PKD/Chitinase" evidence="11">
    <location>
        <begin position="214"/>
        <end position="312"/>
    </location>
</feature>
<dbReference type="EMBL" id="JAZGQO010000018">
    <property type="protein sequence ID" value="KAK6167690.1"/>
    <property type="molecule type" value="Genomic_DNA"/>
</dbReference>
<keyword evidence="3 9" id="KW-0812">Transmembrane</keyword>
<proteinExistence type="predicted"/>
<dbReference type="GO" id="GO:0031410">
    <property type="term" value="C:cytoplasmic vesicle"/>
    <property type="evidence" value="ECO:0007669"/>
    <property type="project" value="TreeGrafter"/>
</dbReference>
<feature type="domain" description="PKD/Chitinase" evidence="11">
    <location>
        <begin position="414"/>
        <end position="503"/>
    </location>
</feature>
<feature type="transmembrane region" description="Helical" evidence="9">
    <location>
        <begin position="846"/>
        <end position="870"/>
    </location>
</feature>
<feature type="domain" description="PKD/Chitinase" evidence="11">
    <location>
        <begin position="320"/>
        <end position="408"/>
    </location>
</feature>
<keyword evidence="2" id="KW-1003">Cell membrane</keyword>
<dbReference type="FunFam" id="2.60.40.10:FF:000061">
    <property type="entry name" value="Dyslexia-associated protein KIAA0319 homolog"/>
    <property type="match status" value="2"/>
</dbReference>
<dbReference type="CDD" id="cd00146">
    <property type="entry name" value="PKD"/>
    <property type="match status" value="1"/>
</dbReference>
<dbReference type="PANTHER" id="PTHR46182:SF2">
    <property type="entry name" value="FI19480P1"/>
    <property type="match status" value="1"/>
</dbReference>
<keyword evidence="6 9" id="KW-0472">Membrane</keyword>
<dbReference type="SUPFAM" id="SSF49299">
    <property type="entry name" value="PKD domain"/>
    <property type="match status" value="4"/>
</dbReference>
<dbReference type="InterPro" id="IPR022409">
    <property type="entry name" value="PKD/Chitinase_dom"/>
</dbReference>
<dbReference type="CDD" id="cd19941">
    <property type="entry name" value="TIL"/>
    <property type="match status" value="1"/>
</dbReference>
<dbReference type="GO" id="GO:0005886">
    <property type="term" value="C:plasma membrane"/>
    <property type="evidence" value="ECO:0007669"/>
    <property type="project" value="UniProtKB-SubCell"/>
</dbReference>
<reference evidence="12 13" key="1">
    <citation type="submission" date="2024-01" db="EMBL/GenBank/DDBJ databases">
        <title>The genome of the rayed Mediterranean limpet Patella caerulea (Linnaeus, 1758).</title>
        <authorList>
            <person name="Anh-Thu Weber A."/>
            <person name="Halstead-Nussloch G."/>
        </authorList>
    </citation>
    <scope>NUCLEOTIDE SEQUENCE [LARGE SCALE GENOMIC DNA]</scope>
    <source>
        <strain evidence="12">AATW-2023a</strain>
        <tissue evidence="12">Whole specimen</tissue>
    </source>
</reference>
<gene>
    <name evidence="12" type="ORF">SNE40_021659</name>
</gene>
<evidence type="ECO:0000256" key="9">
    <source>
        <dbReference type="SAM" id="Phobius"/>
    </source>
</evidence>
<dbReference type="GO" id="GO:0001764">
    <property type="term" value="P:neuron migration"/>
    <property type="evidence" value="ECO:0007669"/>
    <property type="project" value="TreeGrafter"/>
</dbReference>
<evidence type="ECO:0000256" key="1">
    <source>
        <dbReference type="ARBA" id="ARBA00004236"/>
    </source>
</evidence>
<evidence type="ECO:0000256" key="3">
    <source>
        <dbReference type="ARBA" id="ARBA00022692"/>
    </source>
</evidence>
<keyword evidence="13" id="KW-1185">Reference proteome</keyword>
<dbReference type="FunFam" id="2.60.40.10:FF:000257">
    <property type="entry name" value="Dyslexia-associated protein KIAA0319-like"/>
    <property type="match status" value="1"/>
</dbReference>